<keyword evidence="2" id="KW-1185">Reference proteome</keyword>
<name>A0ACB8SEN2_9AGAM</name>
<reference evidence="1" key="1">
    <citation type="submission" date="2021-03" db="EMBL/GenBank/DDBJ databases">
        <authorList>
            <consortium name="DOE Joint Genome Institute"/>
            <person name="Ahrendt S."/>
            <person name="Looney B.P."/>
            <person name="Miyauchi S."/>
            <person name="Morin E."/>
            <person name="Drula E."/>
            <person name="Courty P.E."/>
            <person name="Chicoki N."/>
            <person name="Fauchery L."/>
            <person name="Kohler A."/>
            <person name="Kuo A."/>
            <person name="Labutti K."/>
            <person name="Pangilinan J."/>
            <person name="Lipzen A."/>
            <person name="Riley R."/>
            <person name="Andreopoulos W."/>
            <person name="He G."/>
            <person name="Johnson J."/>
            <person name="Barry K.W."/>
            <person name="Grigoriev I.V."/>
            <person name="Nagy L."/>
            <person name="Hibbett D."/>
            <person name="Henrissat B."/>
            <person name="Matheny P.B."/>
            <person name="Labbe J."/>
            <person name="Martin F."/>
        </authorList>
    </citation>
    <scope>NUCLEOTIDE SEQUENCE</scope>
    <source>
        <strain evidence="1">HHB10654</strain>
    </source>
</reference>
<protein>
    <submittedName>
        <fullName evidence="1">Uncharacterized protein</fullName>
    </submittedName>
</protein>
<reference evidence="1" key="2">
    <citation type="journal article" date="2022" name="New Phytol.">
        <title>Evolutionary transition to the ectomycorrhizal habit in the genomes of a hyperdiverse lineage of mushroom-forming fungi.</title>
        <authorList>
            <person name="Looney B."/>
            <person name="Miyauchi S."/>
            <person name="Morin E."/>
            <person name="Drula E."/>
            <person name="Courty P.E."/>
            <person name="Kohler A."/>
            <person name="Kuo A."/>
            <person name="LaButti K."/>
            <person name="Pangilinan J."/>
            <person name="Lipzen A."/>
            <person name="Riley R."/>
            <person name="Andreopoulos W."/>
            <person name="He G."/>
            <person name="Johnson J."/>
            <person name="Nolan M."/>
            <person name="Tritt A."/>
            <person name="Barry K.W."/>
            <person name="Grigoriev I.V."/>
            <person name="Nagy L.G."/>
            <person name="Hibbett D."/>
            <person name="Henrissat B."/>
            <person name="Matheny P.B."/>
            <person name="Labbe J."/>
            <person name="Martin F.M."/>
        </authorList>
    </citation>
    <scope>NUCLEOTIDE SEQUENCE</scope>
    <source>
        <strain evidence="1">HHB10654</strain>
    </source>
</reference>
<proteinExistence type="predicted"/>
<dbReference type="Proteomes" id="UP000814140">
    <property type="component" value="Unassembled WGS sequence"/>
</dbReference>
<evidence type="ECO:0000313" key="2">
    <source>
        <dbReference type="Proteomes" id="UP000814140"/>
    </source>
</evidence>
<feature type="non-terminal residue" evidence="1">
    <location>
        <position position="1"/>
    </location>
</feature>
<gene>
    <name evidence="1" type="ORF">BV25DRAFT_1816306</name>
</gene>
<accession>A0ACB8SEN2</accession>
<organism evidence="1 2">
    <name type="scientific">Artomyces pyxidatus</name>
    <dbReference type="NCBI Taxonomy" id="48021"/>
    <lineage>
        <taxon>Eukaryota</taxon>
        <taxon>Fungi</taxon>
        <taxon>Dikarya</taxon>
        <taxon>Basidiomycota</taxon>
        <taxon>Agaricomycotina</taxon>
        <taxon>Agaricomycetes</taxon>
        <taxon>Russulales</taxon>
        <taxon>Auriscalpiaceae</taxon>
        <taxon>Artomyces</taxon>
    </lineage>
</organism>
<comment type="caution">
    <text evidence="1">The sequence shown here is derived from an EMBL/GenBank/DDBJ whole genome shotgun (WGS) entry which is preliminary data.</text>
</comment>
<sequence length="1725" mass="189378">FKVDSTRFCESCDKSVNIGFGGEANWQAHLKSERHVALAKQKPAQRNASLTQFFSRASSSLPRTASSTSVSRLSDAPSRLLIPTAASTTPSLSIDTPTPSPVIPSLPQLSLGLIPRLRVAATRLPVDVPLATSQDVLARFSGLPHLEVEDDQDPWEYADRALNAVIGYGATVSEIADLMRRGPFGIDGLCAWLEGCVRDMGINPVLLEGKITRLLDAIDLAVPPPEMNDLCDEHICTNSSLHPSPPATVIEVIDLTTSSALTTSMSMPCPGYWLQLPPGQSAILAYPFAIHHDRVLPWSVYLSDDSILLRSTTCFQTSRTAPVDDAAPLPCTNCASLHNHSLIMGIRHRALDGAHEKTPWQYLSIAHTRQLLERKNQQIDGLRLRGLNAGRQLASRAHHLDGWKRLVMAISENQIPRIHSALTVARKQGIGVFGMINMVERAARHAYSPKSFQEIDYKLTFLFWKLGGRSAAAIANHTLGTPSIDAARRHVATTPLRSCPSQPMLDDALANLKITFAGAASHRTHSVVGMTMPIDELKVQERLRWEYHSDMILGVCREHSSDIALEFRSIREADNLLAALQSGRTHMASEATVIASCLLTNNPGEYGARPFIISGTCKREEFTAHARLLEMAVHALRTSADIPKHVRLYCVASDGESRRRRTFIRMAMQASLPPSSPIYGTLAPLRLFNLLCGEDELTADFDWKHVQKRFRNTLLREKGTSIRGVALTMSVIKSHLMSNGMSRDEADALLRPNDKQDVMLMVRLLNAIASLPAAPPGTSPTFRSSRRMLRLLGTLYRHLLSAYLDVSISLHEQLRHLSAVAHIVLALYHHEKGNFIPVQLYFDVISMVKNVYFCVAKTQVDNPGGEFWTILLGTDGLEKIFGKVRTMVGNDTNADVLQLGNRISGAVQCVKILEEHPEWGGDSRRLHLKSLAEQGSKVSSKADHLNPKSFTGDLHVDSVLLLTSWQEGRRCAEAALDKADVRSPLDYMDTKGGFDILCPFGDSRIILADGILDSDEREEEPDEQDGSPLADSELDDAGGPASDTDDLEPDLDDLAAAEEPPPSHSTSEPSSKKRSAFVLLSPNDTSPQHKALVCKEYSRLFCVDVSKDRLRRVRGYSQYIQSADSEMPFSLADADEAGALLTVEDPALTLVRCNNLVFLAVVQISAIQLDSQHLQSIPASHLHEPNVRMRGHIMTLVEINATHQPANPDWEWNTRFEPGQDLVDLDGTLVELINPSVEAGTSADAKDTMMFAFHTADLRALSAILFERAHAAMHRLQTVPISKTFPYRSIEDQACFMCEDDQTARGLQTSRNTCLGCPTVVIARLRMPELLKHIGAHILHDSRFKGATNACGLCLRTGSSCVVYLKRKGKSGDQIDYSLSRCPNLQNFSLKNAAKFTKRSPCTNVPMRCPLCPKGSPAIWKYNMDSHITTIHPTANPRLYQHLSQITEDERVLMLGVFRTKPRMAKKKLQNADQSLVISEGHSSRIALRFDEDEDEDEDGDGNDDEVGNVEDDEGGNAEDDEGGDAEDDEGGNAEDDEGGNAEDDEGGDAEDDEGGGAEDDEGGGAEDDEGGGAEVSSDKGGAICKLFTGHDRKSFKTPYTLWWTAVASSCCNTHSTNDVGLDIHASGSRARVHVSGRPMRTSARRQREVTVTGEQGTLLECTECGLICTDNDAVHCRGPGCTQLFHLNCIGLLSMPDDAWFCDNDCRVNAGYRTVGSRKRRRGQ</sequence>
<evidence type="ECO:0000313" key="1">
    <source>
        <dbReference type="EMBL" id="KAI0054949.1"/>
    </source>
</evidence>
<dbReference type="EMBL" id="MU277326">
    <property type="protein sequence ID" value="KAI0054949.1"/>
    <property type="molecule type" value="Genomic_DNA"/>
</dbReference>